<protein>
    <submittedName>
        <fullName evidence="1">Uncharacterized protein</fullName>
    </submittedName>
</protein>
<accession>A0A645C2D3</accession>
<evidence type="ECO:0000313" key="1">
    <source>
        <dbReference type="EMBL" id="MPM69513.1"/>
    </source>
</evidence>
<organism evidence="1">
    <name type="scientific">bioreactor metagenome</name>
    <dbReference type="NCBI Taxonomy" id="1076179"/>
    <lineage>
        <taxon>unclassified sequences</taxon>
        <taxon>metagenomes</taxon>
        <taxon>ecological metagenomes</taxon>
    </lineage>
</organism>
<sequence>MLALFCLQVSHVQLTHQKHIVLIHWPIFVEVCNPLLLKVRNVLLYFGEVHRVIEFAGQKQFGKVVFHTYSIHSLRRLLQAPI</sequence>
<comment type="caution">
    <text evidence="1">The sequence shown here is derived from an EMBL/GenBank/DDBJ whole genome shotgun (WGS) entry which is preliminary data.</text>
</comment>
<dbReference type="EMBL" id="VSSQ01022919">
    <property type="protein sequence ID" value="MPM69513.1"/>
    <property type="molecule type" value="Genomic_DNA"/>
</dbReference>
<dbReference type="AlphaFoldDB" id="A0A645C2D3"/>
<name>A0A645C2D3_9ZZZZ</name>
<gene>
    <name evidence="1" type="ORF">SDC9_116458</name>
</gene>
<reference evidence="1" key="1">
    <citation type="submission" date="2019-08" db="EMBL/GenBank/DDBJ databases">
        <authorList>
            <person name="Kucharzyk K."/>
            <person name="Murdoch R.W."/>
            <person name="Higgins S."/>
            <person name="Loffler F."/>
        </authorList>
    </citation>
    <scope>NUCLEOTIDE SEQUENCE</scope>
</reference>
<proteinExistence type="predicted"/>